<proteinExistence type="predicted"/>
<evidence type="ECO:0000313" key="3">
    <source>
        <dbReference type="EMBL" id="MBD9700379.1"/>
    </source>
</evidence>
<gene>
    <name evidence="3" type="ORF">IGS67_12940</name>
</gene>
<dbReference type="Proteomes" id="UP000642107">
    <property type="component" value="Unassembled WGS sequence"/>
</dbReference>
<evidence type="ECO:0000313" key="4">
    <source>
        <dbReference type="Proteomes" id="UP000642107"/>
    </source>
</evidence>
<evidence type="ECO:0000256" key="1">
    <source>
        <dbReference type="SAM" id="MobiDB-lite"/>
    </source>
</evidence>
<dbReference type="EMBL" id="JACZDF010000008">
    <property type="protein sequence ID" value="MBD9700379.1"/>
    <property type="molecule type" value="Genomic_DNA"/>
</dbReference>
<feature type="region of interest" description="Disordered" evidence="1">
    <location>
        <begin position="121"/>
        <end position="160"/>
    </location>
</feature>
<keyword evidence="2" id="KW-1133">Transmembrane helix</keyword>
<feature type="compositionally biased region" description="Low complexity" evidence="1">
    <location>
        <begin position="121"/>
        <end position="140"/>
    </location>
</feature>
<comment type="caution">
    <text evidence="3">The sequence shown here is derived from an EMBL/GenBank/DDBJ whole genome shotgun (WGS) entry which is preliminary data.</text>
</comment>
<feature type="compositionally biased region" description="Basic and acidic residues" evidence="1">
    <location>
        <begin position="256"/>
        <end position="267"/>
    </location>
</feature>
<organism evidence="3 4">
    <name type="scientific">Flavimobilis rhizosphaerae</name>
    <dbReference type="NCBI Taxonomy" id="2775421"/>
    <lineage>
        <taxon>Bacteria</taxon>
        <taxon>Bacillati</taxon>
        <taxon>Actinomycetota</taxon>
        <taxon>Actinomycetes</taxon>
        <taxon>Micrococcales</taxon>
        <taxon>Jonesiaceae</taxon>
        <taxon>Flavimobilis</taxon>
    </lineage>
</organism>
<accession>A0ABR9DTV9</accession>
<keyword evidence="2" id="KW-0472">Membrane</keyword>
<evidence type="ECO:0000256" key="2">
    <source>
        <dbReference type="SAM" id="Phobius"/>
    </source>
</evidence>
<sequence>MTMGVSRDKFWIAGGAIVAVLILVATFVLSYKPALDEASDLGDKQDLAEIQNAKLTGEIKQLRAIEARLPEIRKRIAELQVGIPVAANIDEFEAYLSELILENDAYLLEITGLEARVAVPTSTQTAAPSPAPAPTSTAAPEPGEVTTTAAPISDETEKPVAERVPSKVPAIEGFHVFDWTISVGGTYEQVSAILEALQTTSSRHFLVSGLEIQTLLADKAASNGLPDRPAGEVDYKISGSTYVLEGPQQPEEPEVEEPKMPSTKDDPFADVIGAK</sequence>
<evidence type="ECO:0008006" key="5">
    <source>
        <dbReference type="Google" id="ProtNLM"/>
    </source>
</evidence>
<keyword evidence="2" id="KW-0812">Transmembrane</keyword>
<feature type="transmembrane region" description="Helical" evidence="2">
    <location>
        <begin position="12"/>
        <end position="31"/>
    </location>
</feature>
<protein>
    <recommendedName>
        <fullName evidence="5">Pilus assembly protein, PilO</fullName>
    </recommendedName>
</protein>
<dbReference type="RefSeq" id="WP_192281876.1">
    <property type="nucleotide sequence ID" value="NZ_JACZDF010000008.1"/>
</dbReference>
<keyword evidence="4" id="KW-1185">Reference proteome</keyword>
<name>A0ABR9DTV9_9MICO</name>
<reference evidence="3 4" key="1">
    <citation type="submission" date="2020-09" db="EMBL/GenBank/DDBJ databases">
        <title>Flavimobilis rhizosphaerae sp. nov., isolated from rhizosphere soil of Spartina alterniflora.</title>
        <authorList>
            <person name="Hanqin C."/>
        </authorList>
    </citation>
    <scope>NUCLEOTIDE SEQUENCE [LARGE SCALE GENOMIC DNA]</scope>
    <source>
        <strain evidence="3 4">GY 10621</strain>
    </source>
</reference>
<feature type="region of interest" description="Disordered" evidence="1">
    <location>
        <begin position="243"/>
        <end position="275"/>
    </location>
</feature>